<gene>
    <name evidence="2" type="ORF">SAMN02745887_01558</name>
</gene>
<feature type="region of interest" description="Disordered" evidence="1">
    <location>
        <begin position="251"/>
        <end position="284"/>
    </location>
</feature>
<dbReference type="EMBL" id="FPKR01000005">
    <property type="protein sequence ID" value="SFZ75352.1"/>
    <property type="molecule type" value="Genomic_DNA"/>
</dbReference>
<dbReference type="Proteomes" id="UP000186513">
    <property type="component" value="Unassembled WGS sequence"/>
</dbReference>
<feature type="compositionally biased region" description="Polar residues" evidence="1">
    <location>
        <begin position="161"/>
        <end position="179"/>
    </location>
</feature>
<accession>A0A1K2HEV8</accession>
<evidence type="ECO:0000313" key="3">
    <source>
        <dbReference type="Proteomes" id="UP000186513"/>
    </source>
</evidence>
<dbReference type="STRING" id="1121279.SAMN02745887_01558"/>
<feature type="region of interest" description="Disordered" evidence="1">
    <location>
        <begin position="1"/>
        <end position="40"/>
    </location>
</feature>
<dbReference type="AlphaFoldDB" id="A0A1K2HEV8"/>
<feature type="compositionally biased region" description="Basic and acidic residues" evidence="1">
    <location>
        <begin position="182"/>
        <end position="192"/>
    </location>
</feature>
<feature type="region of interest" description="Disordered" evidence="1">
    <location>
        <begin position="161"/>
        <end position="223"/>
    </location>
</feature>
<organism evidence="2 3">
    <name type="scientific">Chitinimonas taiwanensis DSM 18899</name>
    <dbReference type="NCBI Taxonomy" id="1121279"/>
    <lineage>
        <taxon>Bacteria</taxon>
        <taxon>Pseudomonadati</taxon>
        <taxon>Pseudomonadota</taxon>
        <taxon>Betaproteobacteria</taxon>
        <taxon>Neisseriales</taxon>
        <taxon>Chitinibacteraceae</taxon>
        <taxon>Chitinimonas</taxon>
    </lineage>
</organism>
<feature type="compositionally biased region" description="Polar residues" evidence="1">
    <location>
        <begin position="14"/>
        <end position="29"/>
    </location>
</feature>
<proteinExistence type="predicted"/>
<sequence length="395" mass="44333">MKLRQTLQDHQDSEPMSASDSGTVLSSRTYPDVQATVDNSPRVIAQSKTLHSVIGNEQSAAPVPESIAEETSRIANVRSAPIQLTRTGKSFAIPILGAISSFTKFVTNYGKQKGFNKKPKKPLESNELFKTKYNTLKRNTLKRNFWPSVKQTQQRYFTSSSKKYLSNKFQDNPSETDPSSIPKEKNKEDVNKNYKAKLKPLTNRLEKKDKKFPEEGHPNETEGLNDRIKAALEQFSAISLHDQSGDKEVCLASTPQNSTESESQDHRKREPVPNTKIPAPGDADFIGPLPPCHSCYADGTPVFEGLQPSKVSGPLSEAPHSVIKWDYKNKRVYKAREYGLNGVPIRDIDFTNPTFRNGTLRPDHYTPEQHRYIPNNPNNPKAGYKRGPGEPLRMP</sequence>
<keyword evidence="3" id="KW-1185">Reference proteome</keyword>
<feature type="compositionally biased region" description="Basic and acidic residues" evidence="1">
    <location>
        <begin position="361"/>
        <end position="371"/>
    </location>
</feature>
<evidence type="ECO:0000256" key="1">
    <source>
        <dbReference type="SAM" id="MobiDB-lite"/>
    </source>
</evidence>
<protein>
    <submittedName>
        <fullName evidence="2">Uncharacterized protein</fullName>
    </submittedName>
</protein>
<feature type="region of interest" description="Disordered" evidence="1">
    <location>
        <begin position="354"/>
        <end position="395"/>
    </location>
</feature>
<reference evidence="2 3" key="1">
    <citation type="submission" date="2016-11" db="EMBL/GenBank/DDBJ databases">
        <authorList>
            <person name="Jaros S."/>
            <person name="Januszkiewicz K."/>
            <person name="Wedrychowicz H."/>
        </authorList>
    </citation>
    <scope>NUCLEOTIDE SEQUENCE [LARGE SCALE GENOMIC DNA]</scope>
    <source>
        <strain evidence="2 3">DSM 18899</strain>
    </source>
</reference>
<dbReference type="RefSeq" id="WP_175545577.1">
    <property type="nucleotide sequence ID" value="NZ_FPKR01000005.1"/>
</dbReference>
<evidence type="ECO:0000313" key="2">
    <source>
        <dbReference type="EMBL" id="SFZ75352.1"/>
    </source>
</evidence>
<name>A0A1K2HEV8_9NEIS</name>
<feature type="compositionally biased region" description="Basic and acidic residues" evidence="1">
    <location>
        <begin position="204"/>
        <end position="223"/>
    </location>
</feature>